<dbReference type="InterPro" id="IPR011834">
    <property type="entry name" value="Agluc_phsphrylas"/>
</dbReference>
<dbReference type="InterPro" id="IPR000811">
    <property type="entry name" value="Glyco_trans_35"/>
</dbReference>
<sequence>MEKRPRVGYLCMEWGLDPSLPLYAGGLGILAGDILKAAYDLRFPMVGVGILWRQGYVRQVVEDGRVIDAYPRYDDVRLQLQETGVDVTVEIRRRPVRIKVWRLDGRSRPEGARHAPLFLLDTDLPDNADRWITGQLYGWFGEERVAQEMVLGIGGVRALQALGLEPELFHFNEGHAVLAGLELIRQGMEQGLPFEQAWQAARRRIVFTTHTPVKEGNEVHPLDLLEYMGAFCGLNRRQMIRIGGDPFQMTVAALRLARAANGVSELHGRTARRMWADVTNAPPIQGITNGVHVPTWQDPQMAAAYASGEDLWAVHQSLKQELIDFVERRTGVRLALDRLLIGFARRAAPYKRADLIFRDPDVIGPLLESGRVQIIFSGKAHPLDDRGHEIVQSLIAMQRRYPRAVVFLPDYDMAIARMVTRGADVWLNNPRRPMEASGTSGMKAAINGVLNLSVLDGWWPEACRHGENGWQIGGGYEGPDADAHDARSLYETLMGEVLPAYEGDRARWVRMMRESIASVVERFSASRMLQRYAEALYRGGAAEPVAGR</sequence>
<dbReference type="InterPro" id="IPR052182">
    <property type="entry name" value="Glycogen/Maltodextrin_Phosph"/>
</dbReference>
<dbReference type="NCBIfam" id="TIGR02094">
    <property type="entry name" value="more_P_ylases"/>
    <property type="match status" value="1"/>
</dbReference>
<keyword evidence="3" id="KW-1185">Reference proteome</keyword>
<name>A0ABZ1BSA4_9FIRM</name>
<dbReference type="SUPFAM" id="SSF53756">
    <property type="entry name" value="UDP-Glycosyltransferase/glycogen phosphorylase"/>
    <property type="match status" value="1"/>
</dbReference>
<comment type="similarity">
    <text evidence="1">Belongs to the glycogen phosphorylase family.</text>
</comment>
<evidence type="ECO:0000313" key="3">
    <source>
        <dbReference type="Proteomes" id="UP001333102"/>
    </source>
</evidence>
<dbReference type="Gene3D" id="3.40.50.2000">
    <property type="entry name" value="Glycogen Phosphorylase B"/>
    <property type="match status" value="3"/>
</dbReference>
<proteinExistence type="inferred from homology"/>
<reference evidence="3" key="1">
    <citation type="submission" date="2023-12" db="EMBL/GenBank/DDBJ databases">
        <title>Novel isolates from deep terrestrial aquifers shed light on the physiology and ecology of the class Limnochordia.</title>
        <authorList>
            <person name="Karnachuk O.V."/>
            <person name="Lukina A.P."/>
            <person name="Avakyan M.R."/>
            <person name="Kadnikov V."/>
            <person name="Begmatov S."/>
            <person name="Beletsky A.V."/>
            <person name="Mardanov A.V."/>
            <person name="Ravin N.V."/>
        </authorList>
    </citation>
    <scope>NUCLEOTIDE SEQUENCE [LARGE SCALE GENOMIC DNA]</scope>
    <source>
        <strain evidence="3">LN</strain>
    </source>
</reference>
<organism evidence="2 3">
    <name type="scientific">Geochorda subterranea</name>
    <dbReference type="NCBI Taxonomy" id="3109564"/>
    <lineage>
        <taxon>Bacteria</taxon>
        <taxon>Bacillati</taxon>
        <taxon>Bacillota</taxon>
        <taxon>Limnochordia</taxon>
        <taxon>Limnochordales</taxon>
        <taxon>Geochordaceae</taxon>
        <taxon>Geochorda</taxon>
    </lineage>
</organism>
<dbReference type="Pfam" id="PF00343">
    <property type="entry name" value="Phosphorylase"/>
    <property type="match status" value="1"/>
</dbReference>
<dbReference type="EMBL" id="CP141614">
    <property type="protein sequence ID" value="WRP15495.1"/>
    <property type="molecule type" value="Genomic_DNA"/>
</dbReference>
<gene>
    <name evidence="2" type="primary">glgP</name>
    <name evidence="2" type="ORF">VLY81_04845</name>
</gene>
<dbReference type="PANTHER" id="PTHR42655:SF1">
    <property type="entry name" value="GLYCOGEN PHOSPHORYLASE"/>
    <property type="match status" value="1"/>
</dbReference>
<dbReference type="PANTHER" id="PTHR42655">
    <property type="entry name" value="GLYCOGEN PHOSPHORYLASE"/>
    <property type="match status" value="1"/>
</dbReference>
<dbReference type="Proteomes" id="UP001333102">
    <property type="component" value="Chromosome"/>
</dbReference>
<evidence type="ECO:0000256" key="1">
    <source>
        <dbReference type="ARBA" id="ARBA00006047"/>
    </source>
</evidence>
<protein>
    <submittedName>
        <fullName evidence="2">Alpha-glucan family phosphorylase</fullName>
    </submittedName>
</protein>
<accession>A0ABZ1BSA4</accession>
<evidence type="ECO:0000313" key="2">
    <source>
        <dbReference type="EMBL" id="WRP15495.1"/>
    </source>
</evidence>